<dbReference type="InterPro" id="IPR011711">
    <property type="entry name" value="GntR_C"/>
</dbReference>
<name>A0A8T4IV98_9ACTN</name>
<evidence type="ECO:0000256" key="1">
    <source>
        <dbReference type="ARBA" id="ARBA00023015"/>
    </source>
</evidence>
<dbReference type="InterPro" id="IPR036388">
    <property type="entry name" value="WH-like_DNA-bd_sf"/>
</dbReference>
<proteinExistence type="predicted"/>
<evidence type="ECO:0000256" key="4">
    <source>
        <dbReference type="SAM" id="Coils"/>
    </source>
</evidence>
<dbReference type="SMART" id="SM00345">
    <property type="entry name" value="HTH_GNTR"/>
    <property type="match status" value="1"/>
</dbReference>
<keyword evidence="3" id="KW-0804">Transcription</keyword>
<feature type="coiled-coil region" evidence="4">
    <location>
        <begin position="113"/>
        <end position="140"/>
    </location>
</feature>
<keyword evidence="7" id="KW-1185">Reference proteome</keyword>
<dbReference type="PANTHER" id="PTHR43537">
    <property type="entry name" value="TRANSCRIPTIONAL REGULATOR, GNTR FAMILY"/>
    <property type="match status" value="1"/>
</dbReference>
<gene>
    <name evidence="6" type="ORF">KDA82_15960</name>
</gene>
<reference evidence="6" key="1">
    <citation type="submission" date="2021-04" db="EMBL/GenBank/DDBJ databases">
        <title>Sequencing of actinobacteria type strains.</title>
        <authorList>
            <person name="Nguyen G.-S."/>
            <person name="Wentzel A."/>
        </authorList>
    </citation>
    <scope>NUCLEOTIDE SEQUENCE</scope>
    <source>
        <strain evidence="6">DSM 42095</strain>
    </source>
</reference>
<evidence type="ECO:0000256" key="3">
    <source>
        <dbReference type="ARBA" id="ARBA00023163"/>
    </source>
</evidence>
<dbReference type="SMART" id="SM00895">
    <property type="entry name" value="FCD"/>
    <property type="match status" value="1"/>
</dbReference>
<dbReference type="CDD" id="cd07377">
    <property type="entry name" value="WHTH_GntR"/>
    <property type="match status" value="1"/>
</dbReference>
<dbReference type="PANTHER" id="PTHR43537:SF44">
    <property type="entry name" value="GNTR FAMILY REGULATORY PROTEIN"/>
    <property type="match status" value="1"/>
</dbReference>
<protein>
    <submittedName>
        <fullName evidence="6">FadR family transcriptional regulator</fullName>
    </submittedName>
</protein>
<dbReference type="SUPFAM" id="SSF48008">
    <property type="entry name" value="GntR ligand-binding domain-like"/>
    <property type="match status" value="1"/>
</dbReference>
<dbReference type="Proteomes" id="UP000675554">
    <property type="component" value="Unassembled WGS sequence"/>
</dbReference>
<keyword evidence="4" id="KW-0175">Coiled coil</keyword>
<organism evidence="6 7">
    <name type="scientific">Streptomyces daliensis</name>
    <dbReference type="NCBI Taxonomy" id="299421"/>
    <lineage>
        <taxon>Bacteria</taxon>
        <taxon>Bacillati</taxon>
        <taxon>Actinomycetota</taxon>
        <taxon>Actinomycetes</taxon>
        <taxon>Kitasatosporales</taxon>
        <taxon>Streptomycetaceae</taxon>
        <taxon>Streptomyces</taxon>
    </lineage>
</organism>
<evidence type="ECO:0000256" key="2">
    <source>
        <dbReference type="ARBA" id="ARBA00023125"/>
    </source>
</evidence>
<dbReference type="GO" id="GO:0003677">
    <property type="term" value="F:DNA binding"/>
    <property type="evidence" value="ECO:0007669"/>
    <property type="project" value="UniProtKB-KW"/>
</dbReference>
<evidence type="ECO:0000259" key="5">
    <source>
        <dbReference type="PROSITE" id="PS50949"/>
    </source>
</evidence>
<feature type="domain" description="HTH gntR-type" evidence="5">
    <location>
        <begin position="1"/>
        <end position="69"/>
    </location>
</feature>
<dbReference type="InterPro" id="IPR008920">
    <property type="entry name" value="TF_FadR/GntR_C"/>
</dbReference>
<dbReference type="InterPro" id="IPR000524">
    <property type="entry name" value="Tscrpt_reg_HTH_GntR"/>
</dbReference>
<keyword evidence="1" id="KW-0805">Transcription regulation</keyword>
<dbReference type="EMBL" id="JAGSMN010000348">
    <property type="protein sequence ID" value="MBR7674483.1"/>
    <property type="molecule type" value="Genomic_DNA"/>
</dbReference>
<dbReference type="GO" id="GO:0003700">
    <property type="term" value="F:DNA-binding transcription factor activity"/>
    <property type="evidence" value="ECO:0007669"/>
    <property type="project" value="InterPro"/>
</dbReference>
<evidence type="ECO:0000313" key="7">
    <source>
        <dbReference type="Proteomes" id="UP000675554"/>
    </source>
</evidence>
<dbReference type="Pfam" id="PF07729">
    <property type="entry name" value="FCD"/>
    <property type="match status" value="1"/>
</dbReference>
<comment type="caution">
    <text evidence="6">The sequence shown here is derived from an EMBL/GenBank/DDBJ whole genome shotgun (WGS) entry which is preliminary data.</text>
</comment>
<dbReference type="Gene3D" id="1.20.120.530">
    <property type="entry name" value="GntR ligand-binding domain-like"/>
    <property type="match status" value="1"/>
</dbReference>
<accession>A0A8T4IV98</accession>
<evidence type="ECO:0000313" key="6">
    <source>
        <dbReference type="EMBL" id="MBR7674483.1"/>
    </source>
</evidence>
<keyword evidence="2" id="KW-0238">DNA-binding</keyword>
<sequence>MAATDTAASGLRAMIAGGELVAGQQLPPEPELCARLGVSRGSLREAVRSLAALGMLESRHGAGTFVSGLRPAQMLAGFAATVDVLPLDGLLELYDVRRALESHAAALAAARADEAVVARLRALQDRLARTEDEEELHTLDREFHATVCEASGNETLAALAGVLRSRGRHYSVYGTPEAAQVRALSDLGHEALIDALAAKDPAAASAAISAHLSRTENWLRRLRPSPVVRGTD</sequence>
<dbReference type="Pfam" id="PF00392">
    <property type="entry name" value="GntR"/>
    <property type="match status" value="1"/>
</dbReference>
<dbReference type="Gene3D" id="1.10.10.10">
    <property type="entry name" value="Winged helix-like DNA-binding domain superfamily/Winged helix DNA-binding domain"/>
    <property type="match status" value="1"/>
</dbReference>
<dbReference type="SUPFAM" id="SSF46785">
    <property type="entry name" value="Winged helix' DNA-binding domain"/>
    <property type="match status" value="1"/>
</dbReference>
<dbReference type="PRINTS" id="PR00035">
    <property type="entry name" value="HTHGNTR"/>
</dbReference>
<dbReference type="InterPro" id="IPR036390">
    <property type="entry name" value="WH_DNA-bd_sf"/>
</dbReference>
<dbReference type="AlphaFoldDB" id="A0A8T4IV98"/>
<dbReference type="PROSITE" id="PS50949">
    <property type="entry name" value="HTH_GNTR"/>
    <property type="match status" value="1"/>
</dbReference>